<dbReference type="EMBL" id="BK032545">
    <property type="protein sequence ID" value="DAF46860.1"/>
    <property type="molecule type" value="Genomic_DNA"/>
</dbReference>
<evidence type="ECO:0000313" key="2">
    <source>
        <dbReference type="EMBL" id="DAF46860.1"/>
    </source>
</evidence>
<accession>A0A8S5S739</accession>
<proteinExistence type="predicted"/>
<protein>
    <submittedName>
        <fullName evidence="2">Outer capsid protein sigma-1 attachment protein</fullName>
    </submittedName>
</protein>
<dbReference type="Gene3D" id="1.10.287.1490">
    <property type="match status" value="1"/>
</dbReference>
<organism evidence="2">
    <name type="scientific">Siphoviridae sp. ctBrh2</name>
    <dbReference type="NCBI Taxonomy" id="2827804"/>
    <lineage>
        <taxon>Viruses</taxon>
        <taxon>Duplodnaviria</taxon>
        <taxon>Heunggongvirae</taxon>
        <taxon>Uroviricota</taxon>
        <taxon>Caudoviricetes</taxon>
    </lineage>
</organism>
<keyword evidence="1" id="KW-0175">Coiled coil</keyword>
<evidence type="ECO:0000256" key="1">
    <source>
        <dbReference type="SAM" id="Coils"/>
    </source>
</evidence>
<dbReference type="SUPFAM" id="SSF58100">
    <property type="entry name" value="Bacterial hemolysins"/>
    <property type="match status" value="1"/>
</dbReference>
<sequence length="143" mass="16284">MKNKLAKTTAIIGLALGSGVIGYAASNAFQDLDTIKANFNTVLQYGQTKSQRVSELESQLSNNTRTQEQLKAEIEQIKSDKQKEIEAKQREIEQKQQEIATKQQEADSLRQQLNTVQNDKEQLEQRVSELRQYTDQKVEELGK</sequence>
<reference evidence="2" key="1">
    <citation type="journal article" date="2021" name="Proc. Natl. Acad. Sci. U.S.A.">
        <title>A Catalog of Tens of Thousands of Viruses from Human Metagenomes Reveals Hidden Associations with Chronic Diseases.</title>
        <authorList>
            <person name="Tisza M.J."/>
            <person name="Buck C.B."/>
        </authorList>
    </citation>
    <scope>NUCLEOTIDE SEQUENCE</scope>
    <source>
        <strain evidence="2">CtBrh2</strain>
    </source>
</reference>
<name>A0A8S5S739_9CAUD</name>
<feature type="coiled-coil region" evidence="1">
    <location>
        <begin position="53"/>
        <end position="140"/>
    </location>
</feature>